<evidence type="ECO:0000313" key="2">
    <source>
        <dbReference type="Proteomes" id="UP001457282"/>
    </source>
</evidence>
<comment type="caution">
    <text evidence="1">The sequence shown here is derived from an EMBL/GenBank/DDBJ whole genome shotgun (WGS) entry which is preliminary data.</text>
</comment>
<evidence type="ECO:0000313" key="1">
    <source>
        <dbReference type="EMBL" id="KAK9928350.1"/>
    </source>
</evidence>
<gene>
    <name evidence="1" type="ORF">M0R45_025490</name>
</gene>
<dbReference type="EMBL" id="JBEDUW010000005">
    <property type="protein sequence ID" value="KAK9928350.1"/>
    <property type="molecule type" value="Genomic_DNA"/>
</dbReference>
<name>A0AAW1WYC3_RUBAR</name>
<protein>
    <submittedName>
        <fullName evidence="1">Uncharacterized protein</fullName>
    </submittedName>
</protein>
<dbReference type="Proteomes" id="UP001457282">
    <property type="component" value="Unassembled WGS sequence"/>
</dbReference>
<sequence>MKTYIILHNMIVEDERPPVEVFIQNGPKSSIRRNKDDEYEALPDAEPINQLPVELHGFLARHTQSRSSRRHMELKDDLINQLWNQRGND</sequence>
<reference evidence="1 2" key="1">
    <citation type="journal article" date="2023" name="G3 (Bethesda)">
        <title>A chromosome-length genome assembly and annotation of blackberry (Rubus argutus, cv. 'Hillquist').</title>
        <authorList>
            <person name="Bruna T."/>
            <person name="Aryal R."/>
            <person name="Dudchenko O."/>
            <person name="Sargent D.J."/>
            <person name="Mead D."/>
            <person name="Buti M."/>
            <person name="Cavallini A."/>
            <person name="Hytonen T."/>
            <person name="Andres J."/>
            <person name="Pham M."/>
            <person name="Weisz D."/>
            <person name="Mascagni F."/>
            <person name="Usai G."/>
            <person name="Natali L."/>
            <person name="Bassil N."/>
            <person name="Fernandez G.E."/>
            <person name="Lomsadze A."/>
            <person name="Armour M."/>
            <person name="Olukolu B."/>
            <person name="Poorten T."/>
            <person name="Britton C."/>
            <person name="Davik J."/>
            <person name="Ashrafi H."/>
            <person name="Aiden E.L."/>
            <person name="Borodovsky M."/>
            <person name="Worthington M."/>
        </authorList>
    </citation>
    <scope>NUCLEOTIDE SEQUENCE [LARGE SCALE GENOMIC DNA]</scope>
    <source>
        <strain evidence="1">PI 553951</strain>
    </source>
</reference>
<proteinExistence type="predicted"/>
<dbReference type="AlphaFoldDB" id="A0AAW1WYC3"/>
<accession>A0AAW1WYC3</accession>
<organism evidence="1 2">
    <name type="scientific">Rubus argutus</name>
    <name type="common">Southern blackberry</name>
    <dbReference type="NCBI Taxonomy" id="59490"/>
    <lineage>
        <taxon>Eukaryota</taxon>
        <taxon>Viridiplantae</taxon>
        <taxon>Streptophyta</taxon>
        <taxon>Embryophyta</taxon>
        <taxon>Tracheophyta</taxon>
        <taxon>Spermatophyta</taxon>
        <taxon>Magnoliopsida</taxon>
        <taxon>eudicotyledons</taxon>
        <taxon>Gunneridae</taxon>
        <taxon>Pentapetalae</taxon>
        <taxon>rosids</taxon>
        <taxon>fabids</taxon>
        <taxon>Rosales</taxon>
        <taxon>Rosaceae</taxon>
        <taxon>Rosoideae</taxon>
        <taxon>Rosoideae incertae sedis</taxon>
        <taxon>Rubus</taxon>
    </lineage>
</organism>
<keyword evidence="2" id="KW-1185">Reference proteome</keyword>